<organism evidence="2 3">
    <name type="scientific">Trichonephila clavipes</name>
    <name type="common">Golden silk orbweaver</name>
    <name type="synonym">Nephila clavipes</name>
    <dbReference type="NCBI Taxonomy" id="2585209"/>
    <lineage>
        <taxon>Eukaryota</taxon>
        <taxon>Metazoa</taxon>
        <taxon>Ecdysozoa</taxon>
        <taxon>Arthropoda</taxon>
        <taxon>Chelicerata</taxon>
        <taxon>Arachnida</taxon>
        <taxon>Araneae</taxon>
        <taxon>Araneomorphae</taxon>
        <taxon>Entelegynae</taxon>
        <taxon>Araneoidea</taxon>
        <taxon>Nephilidae</taxon>
        <taxon>Trichonephila</taxon>
    </lineage>
</organism>
<dbReference type="AlphaFoldDB" id="A0A8X6WA16"/>
<proteinExistence type="predicted"/>
<sequence>MRDALSLLVLAVALRFAPTPSLRPLLATLYFVEAKSSALSSLATFLRLPRFPKIFFSVRIELRSSKNDAVDC</sequence>
<evidence type="ECO:0000313" key="2">
    <source>
        <dbReference type="EMBL" id="GFY30629.1"/>
    </source>
</evidence>
<dbReference type="EMBL" id="BMAU01021394">
    <property type="protein sequence ID" value="GFY30629.1"/>
    <property type="molecule type" value="Genomic_DNA"/>
</dbReference>
<gene>
    <name evidence="2" type="ORF">TNCV_3117911</name>
</gene>
<protein>
    <recommendedName>
        <fullName evidence="4">Secreted protein</fullName>
    </recommendedName>
</protein>
<evidence type="ECO:0000313" key="3">
    <source>
        <dbReference type="Proteomes" id="UP000887159"/>
    </source>
</evidence>
<comment type="caution">
    <text evidence="2">The sequence shown here is derived from an EMBL/GenBank/DDBJ whole genome shotgun (WGS) entry which is preliminary data.</text>
</comment>
<feature type="chain" id="PRO_5036444612" description="Secreted protein" evidence="1">
    <location>
        <begin position="22"/>
        <end position="72"/>
    </location>
</feature>
<name>A0A8X6WA16_TRICX</name>
<dbReference type="Proteomes" id="UP000887159">
    <property type="component" value="Unassembled WGS sequence"/>
</dbReference>
<reference evidence="2" key="1">
    <citation type="submission" date="2020-08" db="EMBL/GenBank/DDBJ databases">
        <title>Multicomponent nature underlies the extraordinary mechanical properties of spider dragline silk.</title>
        <authorList>
            <person name="Kono N."/>
            <person name="Nakamura H."/>
            <person name="Mori M."/>
            <person name="Yoshida Y."/>
            <person name="Ohtoshi R."/>
            <person name="Malay A.D."/>
            <person name="Moran D.A.P."/>
            <person name="Tomita M."/>
            <person name="Numata K."/>
            <person name="Arakawa K."/>
        </authorList>
    </citation>
    <scope>NUCLEOTIDE SEQUENCE</scope>
</reference>
<evidence type="ECO:0000256" key="1">
    <source>
        <dbReference type="SAM" id="SignalP"/>
    </source>
</evidence>
<keyword evidence="3" id="KW-1185">Reference proteome</keyword>
<evidence type="ECO:0008006" key="4">
    <source>
        <dbReference type="Google" id="ProtNLM"/>
    </source>
</evidence>
<accession>A0A8X6WA16</accession>
<feature type="signal peptide" evidence="1">
    <location>
        <begin position="1"/>
        <end position="21"/>
    </location>
</feature>
<keyword evidence="1" id="KW-0732">Signal</keyword>